<reference evidence="4" key="1">
    <citation type="journal article" date="2019" name="Int. J. Syst. Evol. Microbiol.">
        <title>The Global Catalogue of Microorganisms (GCM) 10K type strain sequencing project: providing services to taxonomists for standard genome sequencing and annotation.</title>
        <authorList>
            <consortium name="The Broad Institute Genomics Platform"/>
            <consortium name="The Broad Institute Genome Sequencing Center for Infectious Disease"/>
            <person name="Wu L."/>
            <person name="Ma J."/>
        </authorList>
    </citation>
    <scope>NUCLEOTIDE SEQUENCE [LARGE SCALE GENOMIC DNA]</scope>
    <source>
        <strain evidence="4">KCTC 52925</strain>
    </source>
</reference>
<sequence>MHTAASIETNSSQKKHPHILVLRFSAMGDVAMIVPVLSVLRQTYPEIKVTVASRSFFRPLFSQIPNVHFYEADINGVHSGVMGLSSLAKELKDEEEIDMVADLHDVLRTNILRSIFYLYGIPFKQIDKGRAEKKALTRSDNKVFQQLKSTHQRYADVFKNLGYPIDLNNYRPPKKRKLLPKIYDIVGKQSQKWLGIAPFAQHNSKVYPADLMEEVIAEINKTGHYKILLFGGGEKEKLQLAHWEKEFQHCVSLVGKLSLAEELTVISNLDGMLSMDSGNAHFAAIYEIPVITLWGVTHPFTGFSAFGQPMQNSILPDLHQYPKIPTSVYGNKVPAGYEDVMRSIPPEKVIRKILELI</sequence>
<name>A0ABW5X1D6_9FLAO</name>
<dbReference type="InterPro" id="IPR002201">
    <property type="entry name" value="Glyco_trans_9"/>
</dbReference>
<evidence type="ECO:0000256" key="2">
    <source>
        <dbReference type="ARBA" id="ARBA00022679"/>
    </source>
</evidence>
<protein>
    <submittedName>
        <fullName evidence="3">Glycosyltransferase family 9 protein</fullName>
    </submittedName>
</protein>
<dbReference type="SUPFAM" id="SSF53756">
    <property type="entry name" value="UDP-Glycosyltransferase/glycogen phosphorylase"/>
    <property type="match status" value="1"/>
</dbReference>
<dbReference type="PANTHER" id="PTHR30160:SF22">
    <property type="entry name" value="LIPOPOLYSACCHARIDE CORE BIOSYNTHESIS PROTEIN"/>
    <property type="match status" value="1"/>
</dbReference>
<evidence type="ECO:0000313" key="3">
    <source>
        <dbReference type="EMBL" id="MFD2832030.1"/>
    </source>
</evidence>
<dbReference type="PANTHER" id="PTHR30160">
    <property type="entry name" value="TETRAACYLDISACCHARIDE 4'-KINASE-RELATED"/>
    <property type="match status" value="1"/>
</dbReference>
<dbReference type="Gene3D" id="3.40.50.2000">
    <property type="entry name" value="Glycogen Phosphorylase B"/>
    <property type="match status" value="2"/>
</dbReference>
<dbReference type="RefSeq" id="WP_251739559.1">
    <property type="nucleotide sequence ID" value="NZ_JBHUOJ010000004.1"/>
</dbReference>
<evidence type="ECO:0000256" key="1">
    <source>
        <dbReference type="ARBA" id="ARBA00022676"/>
    </source>
</evidence>
<comment type="caution">
    <text evidence="3">The sequence shown here is derived from an EMBL/GenBank/DDBJ whole genome shotgun (WGS) entry which is preliminary data.</text>
</comment>
<keyword evidence="4" id="KW-1185">Reference proteome</keyword>
<evidence type="ECO:0000313" key="4">
    <source>
        <dbReference type="Proteomes" id="UP001597438"/>
    </source>
</evidence>
<dbReference type="InterPro" id="IPR051199">
    <property type="entry name" value="LPS_LOS_Heptosyltrfase"/>
</dbReference>
<organism evidence="3 4">
    <name type="scientific">Christiangramia antarctica</name>
    <dbReference type="NCBI Taxonomy" id="2058158"/>
    <lineage>
        <taxon>Bacteria</taxon>
        <taxon>Pseudomonadati</taxon>
        <taxon>Bacteroidota</taxon>
        <taxon>Flavobacteriia</taxon>
        <taxon>Flavobacteriales</taxon>
        <taxon>Flavobacteriaceae</taxon>
        <taxon>Christiangramia</taxon>
    </lineage>
</organism>
<dbReference type="EMBL" id="JBHUOJ010000004">
    <property type="protein sequence ID" value="MFD2832030.1"/>
    <property type="molecule type" value="Genomic_DNA"/>
</dbReference>
<keyword evidence="1" id="KW-0328">Glycosyltransferase</keyword>
<dbReference type="Proteomes" id="UP001597438">
    <property type="component" value="Unassembled WGS sequence"/>
</dbReference>
<keyword evidence="2" id="KW-0808">Transferase</keyword>
<dbReference type="CDD" id="cd03789">
    <property type="entry name" value="GT9_LPS_heptosyltransferase"/>
    <property type="match status" value="1"/>
</dbReference>
<proteinExistence type="predicted"/>
<dbReference type="Pfam" id="PF01075">
    <property type="entry name" value="Glyco_transf_9"/>
    <property type="match status" value="1"/>
</dbReference>
<accession>A0ABW5X1D6</accession>
<gene>
    <name evidence="3" type="ORF">ACFSYS_01935</name>
</gene>